<evidence type="ECO:0000256" key="2">
    <source>
        <dbReference type="ARBA" id="ARBA00007553"/>
    </source>
</evidence>
<evidence type="ECO:0000256" key="5">
    <source>
        <dbReference type="ARBA" id="ARBA00022969"/>
    </source>
</evidence>
<dbReference type="CDD" id="cd06583">
    <property type="entry name" value="PGRP"/>
    <property type="match status" value="1"/>
</dbReference>
<dbReference type="EC" id="3.5.1.28" evidence="3"/>
<dbReference type="InterPro" id="IPR051206">
    <property type="entry name" value="NAMLAA_amidase_2"/>
</dbReference>
<dbReference type="RefSeq" id="WP_379590192.1">
    <property type="nucleotide sequence ID" value="NZ_JBHTKK010000001.1"/>
</dbReference>
<evidence type="ECO:0000256" key="3">
    <source>
        <dbReference type="ARBA" id="ARBA00011901"/>
    </source>
</evidence>
<keyword evidence="6" id="KW-0178">Competence</keyword>
<evidence type="ECO:0000313" key="12">
    <source>
        <dbReference type="EMBL" id="MFD1064730.1"/>
    </source>
</evidence>
<comment type="caution">
    <text evidence="12">The sequence shown here is derived from an EMBL/GenBank/DDBJ whole genome shotgun (WGS) entry which is preliminary data.</text>
</comment>
<evidence type="ECO:0000256" key="8">
    <source>
        <dbReference type="ARBA" id="ARBA00030881"/>
    </source>
</evidence>
<dbReference type="GO" id="GO:0008745">
    <property type="term" value="F:N-acetylmuramoyl-L-alanine amidase activity"/>
    <property type="evidence" value="ECO:0007669"/>
    <property type="project" value="UniProtKB-EC"/>
</dbReference>
<evidence type="ECO:0000256" key="7">
    <source>
        <dbReference type="ARBA" id="ARBA00023316"/>
    </source>
</evidence>
<evidence type="ECO:0000256" key="9">
    <source>
        <dbReference type="ARBA" id="ARBA00032390"/>
    </source>
</evidence>
<keyword evidence="4 12" id="KW-0378">Hydrolase</keyword>
<keyword evidence="13" id="KW-1185">Reference proteome</keyword>
<evidence type="ECO:0000256" key="1">
    <source>
        <dbReference type="ARBA" id="ARBA00001561"/>
    </source>
</evidence>
<reference evidence="13" key="1">
    <citation type="journal article" date="2019" name="Int. J. Syst. Evol. Microbiol.">
        <title>The Global Catalogue of Microorganisms (GCM) 10K type strain sequencing project: providing services to taxonomists for standard genome sequencing and annotation.</title>
        <authorList>
            <consortium name="The Broad Institute Genomics Platform"/>
            <consortium name="The Broad Institute Genome Sequencing Center for Infectious Disease"/>
            <person name="Wu L."/>
            <person name="Ma J."/>
        </authorList>
    </citation>
    <scope>NUCLEOTIDE SEQUENCE [LARGE SCALE GENOMIC DNA]</scope>
    <source>
        <strain evidence="13">CCUG 56608</strain>
    </source>
</reference>
<gene>
    <name evidence="12" type="ORF">ACFQ19_01705</name>
</gene>
<dbReference type="InterPro" id="IPR002502">
    <property type="entry name" value="Amidase_domain"/>
</dbReference>
<evidence type="ECO:0000256" key="6">
    <source>
        <dbReference type="ARBA" id="ARBA00023287"/>
    </source>
</evidence>
<feature type="region of interest" description="Disordered" evidence="10">
    <location>
        <begin position="1"/>
        <end position="21"/>
    </location>
</feature>
<dbReference type="Gene3D" id="3.40.80.10">
    <property type="entry name" value="Peptidoglycan recognition protein-like"/>
    <property type="match status" value="1"/>
</dbReference>
<keyword evidence="7" id="KW-0961">Cell wall biogenesis/degradation</keyword>
<feature type="compositionally biased region" description="Polar residues" evidence="10">
    <location>
        <begin position="11"/>
        <end position="21"/>
    </location>
</feature>
<dbReference type="PANTHER" id="PTHR30417">
    <property type="entry name" value="N-ACETYLMURAMOYL-L-ALANINE AMIDASE AMID"/>
    <property type="match status" value="1"/>
</dbReference>
<comment type="similarity">
    <text evidence="2">Belongs to the N-acetylmuramoyl-L-alanine amidase 2 family.</text>
</comment>
<dbReference type="EMBL" id="JBHTKK010000001">
    <property type="protein sequence ID" value="MFD1064730.1"/>
    <property type="molecule type" value="Genomic_DNA"/>
</dbReference>
<evidence type="ECO:0000256" key="10">
    <source>
        <dbReference type="SAM" id="MobiDB-lite"/>
    </source>
</evidence>
<dbReference type="InterPro" id="IPR036505">
    <property type="entry name" value="Amidase/PGRP_sf"/>
</dbReference>
<proteinExistence type="inferred from homology"/>
<protein>
    <recommendedName>
        <fullName evidence="3">N-acetylmuramoyl-L-alanine amidase</fullName>
        <ecNumber evidence="3">3.5.1.28</ecNumber>
    </recommendedName>
    <alternativeName>
        <fullName evidence="9">Autolysin</fullName>
    </alternativeName>
    <alternativeName>
        <fullName evidence="8">Cell wall hydrolase</fullName>
    </alternativeName>
</protein>
<dbReference type="SUPFAM" id="SSF55846">
    <property type="entry name" value="N-acetylmuramoyl-L-alanine amidase-like"/>
    <property type="match status" value="1"/>
</dbReference>
<evidence type="ECO:0000259" key="11">
    <source>
        <dbReference type="SMART" id="SM00644"/>
    </source>
</evidence>
<feature type="domain" description="N-acetylmuramoyl-L-alanine amidase" evidence="11">
    <location>
        <begin position="14"/>
        <end position="140"/>
    </location>
</feature>
<organism evidence="12 13">
    <name type="scientific">Oceanobacillus locisalsi</name>
    <dbReference type="NCBI Taxonomy" id="546107"/>
    <lineage>
        <taxon>Bacteria</taxon>
        <taxon>Bacillati</taxon>
        <taxon>Bacillota</taxon>
        <taxon>Bacilli</taxon>
        <taxon>Bacillales</taxon>
        <taxon>Bacillaceae</taxon>
        <taxon>Oceanobacillus</taxon>
    </lineage>
</organism>
<comment type="catalytic activity">
    <reaction evidence="1">
        <text>Hydrolyzes the link between N-acetylmuramoyl residues and L-amino acid residues in certain cell-wall glycopeptides.</text>
        <dbReference type="EC" id="3.5.1.28"/>
    </reaction>
</comment>
<dbReference type="Pfam" id="PF01510">
    <property type="entry name" value="Amidase_2"/>
    <property type="match status" value="1"/>
</dbReference>
<evidence type="ECO:0000256" key="4">
    <source>
        <dbReference type="ARBA" id="ARBA00022801"/>
    </source>
</evidence>
<dbReference type="Proteomes" id="UP001597041">
    <property type="component" value="Unassembled WGS sequence"/>
</dbReference>
<evidence type="ECO:0000313" key="13">
    <source>
        <dbReference type="Proteomes" id="UP001597041"/>
    </source>
</evidence>
<sequence length="227" mass="25146">MIDIKQDIIPVSNSNRPQTSLNPSHITVHETANVSIGADAEMHASYVKGENAQAQQVSWHITVDDSQAIQHLPFNEVGWHAGQEGNHTSIGIEICVNQDGDFSEAQGNAITLIQQLMDDLSISINNIVTHQYWTGKNCPANLLNSWEAFINEIQNNGTPPPAEGQQLRVVAESLWVYDKPDWNARYATVSKGEVFTIVEELTVNGSLMYRLKSGLYITGNTQYVELV</sequence>
<accession>A0ABW3NDY4</accession>
<dbReference type="SMART" id="SM00644">
    <property type="entry name" value="Ami_2"/>
    <property type="match status" value="1"/>
</dbReference>
<name>A0ABW3NDY4_9BACI</name>
<keyword evidence="5" id="KW-0749">Sporulation</keyword>
<dbReference type="PANTHER" id="PTHR30417:SF11">
    <property type="entry name" value="N-ACETYLMURAMOYL-L-ALANINE AMIDASE XLYA"/>
    <property type="match status" value="1"/>
</dbReference>